<sequence>MWENINITLLPKQLTQLFLFHYIASIYTTGYILFIYSTFTVITLLKGTTTVS</sequence>
<evidence type="ECO:0000256" key="1">
    <source>
        <dbReference type="SAM" id="Phobius"/>
    </source>
</evidence>
<protein>
    <submittedName>
        <fullName evidence="2">Uncharacterized protein</fullName>
    </submittedName>
</protein>
<reference evidence="2" key="1">
    <citation type="submission" date="2014-11" db="EMBL/GenBank/DDBJ databases">
        <authorList>
            <person name="Amaro Gonzalez C."/>
        </authorList>
    </citation>
    <scope>NUCLEOTIDE SEQUENCE</scope>
</reference>
<accession>A0A0E9XSC2</accession>
<reference evidence="2" key="2">
    <citation type="journal article" date="2015" name="Fish Shellfish Immunol.">
        <title>Early steps in the European eel (Anguilla anguilla)-Vibrio vulnificus interaction in the gills: Role of the RtxA13 toxin.</title>
        <authorList>
            <person name="Callol A."/>
            <person name="Pajuelo D."/>
            <person name="Ebbesson L."/>
            <person name="Teles M."/>
            <person name="MacKenzie S."/>
            <person name="Amaro C."/>
        </authorList>
    </citation>
    <scope>NUCLEOTIDE SEQUENCE</scope>
</reference>
<proteinExistence type="predicted"/>
<keyword evidence="1" id="KW-1133">Transmembrane helix</keyword>
<dbReference type="EMBL" id="GBXM01003271">
    <property type="protein sequence ID" value="JAI05307.1"/>
    <property type="molecule type" value="Transcribed_RNA"/>
</dbReference>
<evidence type="ECO:0000313" key="2">
    <source>
        <dbReference type="EMBL" id="JAI05307.1"/>
    </source>
</evidence>
<organism evidence="2">
    <name type="scientific">Anguilla anguilla</name>
    <name type="common">European freshwater eel</name>
    <name type="synonym">Muraena anguilla</name>
    <dbReference type="NCBI Taxonomy" id="7936"/>
    <lineage>
        <taxon>Eukaryota</taxon>
        <taxon>Metazoa</taxon>
        <taxon>Chordata</taxon>
        <taxon>Craniata</taxon>
        <taxon>Vertebrata</taxon>
        <taxon>Euteleostomi</taxon>
        <taxon>Actinopterygii</taxon>
        <taxon>Neopterygii</taxon>
        <taxon>Teleostei</taxon>
        <taxon>Anguilliformes</taxon>
        <taxon>Anguillidae</taxon>
        <taxon>Anguilla</taxon>
    </lineage>
</organism>
<keyword evidence="1" id="KW-0472">Membrane</keyword>
<feature type="transmembrane region" description="Helical" evidence="1">
    <location>
        <begin position="20"/>
        <end position="45"/>
    </location>
</feature>
<dbReference type="AlphaFoldDB" id="A0A0E9XSC2"/>
<name>A0A0E9XSC2_ANGAN</name>
<keyword evidence="1" id="KW-0812">Transmembrane</keyword>